<gene>
    <name evidence="2" type="ORF">ACG04R_04590</name>
</gene>
<keyword evidence="1" id="KW-0732">Signal</keyword>
<keyword evidence="3" id="KW-1185">Reference proteome</keyword>
<proteinExistence type="predicted"/>
<feature type="chain" id="PRO_5045065775" evidence="1">
    <location>
        <begin position="20"/>
        <end position="164"/>
    </location>
</feature>
<protein>
    <submittedName>
        <fullName evidence="2">DUF3016 domain-containing protein</fullName>
    </submittedName>
</protein>
<evidence type="ECO:0000313" key="3">
    <source>
        <dbReference type="Proteomes" id="UP001606134"/>
    </source>
</evidence>
<organism evidence="2 3">
    <name type="scientific">Pelomonas candidula</name>
    <dbReference type="NCBI Taxonomy" id="3299025"/>
    <lineage>
        <taxon>Bacteria</taxon>
        <taxon>Pseudomonadati</taxon>
        <taxon>Pseudomonadota</taxon>
        <taxon>Betaproteobacteria</taxon>
        <taxon>Burkholderiales</taxon>
        <taxon>Sphaerotilaceae</taxon>
        <taxon>Roseateles</taxon>
    </lineage>
</organism>
<dbReference type="EMBL" id="JBIGIC010000002">
    <property type="protein sequence ID" value="MFG6485938.1"/>
    <property type="molecule type" value="Genomic_DNA"/>
</dbReference>
<accession>A0ABW7H7P3</accession>
<dbReference type="InterPro" id="IPR021557">
    <property type="entry name" value="DUF3016"/>
</dbReference>
<evidence type="ECO:0000313" key="2">
    <source>
        <dbReference type="EMBL" id="MFG6485938.1"/>
    </source>
</evidence>
<evidence type="ECO:0000256" key="1">
    <source>
        <dbReference type="SAM" id="SignalP"/>
    </source>
</evidence>
<dbReference type="RefSeq" id="WP_394406728.1">
    <property type="nucleotide sequence ID" value="NZ_JBIGIC010000002.1"/>
</dbReference>
<reference evidence="2 3" key="1">
    <citation type="submission" date="2024-08" db="EMBL/GenBank/DDBJ databases">
        <authorList>
            <person name="Lu H."/>
        </authorList>
    </citation>
    <scope>NUCLEOTIDE SEQUENCE [LARGE SCALE GENOMIC DNA]</scope>
    <source>
        <strain evidence="2 3">BYS78W</strain>
    </source>
</reference>
<dbReference type="Pfam" id="PF11454">
    <property type="entry name" value="DUF3016"/>
    <property type="match status" value="1"/>
</dbReference>
<dbReference type="Proteomes" id="UP001606134">
    <property type="component" value="Unassembled WGS sequence"/>
</dbReference>
<sequence length="164" mass="18873">MKYRWIATALFALSAVARADVQVNFVKPETFVDIKDNQGFNDDKVLDDIKAHLVEQAQKYLPGRDVRINVTDVDLAGRVEPFGHSAVWVRVMRTVTLPSITLDYEVREGDKVVQQGKATMRDMNYQQGFNNYFSDDSLRYEKRMIDRWFQDQFRTTTASAAATP</sequence>
<name>A0ABW7H7P3_9BURK</name>
<comment type="caution">
    <text evidence="2">The sequence shown here is derived from an EMBL/GenBank/DDBJ whole genome shotgun (WGS) entry which is preliminary data.</text>
</comment>
<feature type="signal peptide" evidence="1">
    <location>
        <begin position="1"/>
        <end position="19"/>
    </location>
</feature>